<sequence>MAIVYFADDYNHTQKEVVVFEESHMQPAPKGKEGIWEYFDVHEPLNDVHRYGVDEHGLLYSFGNSGIYRCSNIACKIDGDWYNRETRYKNKP</sequence>
<reference evidence="1 2" key="1">
    <citation type="submission" date="2024-09" db="EMBL/GenBank/DDBJ databases">
        <authorList>
            <person name="Sun Q."/>
            <person name="Mori K."/>
        </authorList>
    </citation>
    <scope>NUCLEOTIDE SEQUENCE [LARGE SCALE GENOMIC DNA]</scope>
    <source>
        <strain evidence="1 2">CCM 8626</strain>
    </source>
</reference>
<name>A0ABV6E9L9_9GAMM</name>
<organism evidence="1 2">
    <name type="scientific">Serratia aquatilis</name>
    <dbReference type="NCBI Taxonomy" id="1737515"/>
    <lineage>
        <taxon>Bacteria</taxon>
        <taxon>Pseudomonadati</taxon>
        <taxon>Pseudomonadota</taxon>
        <taxon>Gammaproteobacteria</taxon>
        <taxon>Enterobacterales</taxon>
        <taxon>Yersiniaceae</taxon>
        <taxon>Serratia</taxon>
    </lineage>
</organism>
<gene>
    <name evidence="1" type="ORF">ACFFJ3_04110</name>
</gene>
<evidence type="ECO:0000313" key="1">
    <source>
        <dbReference type="EMBL" id="MFC0225697.1"/>
    </source>
</evidence>
<keyword evidence="2" id="KW-1185">Reference proteome</keyword>
<dbReference type="EMBL" id="JBHLXG010000003">
    <property type="protein sequence ID" value="MFC0225697.1"/>
    <property type="molecule type" value="Genomic_DNA"/>
</dbReference>
<dbReference type="Proteomes" id="UP001589792">
    <property type="component" value="Unassembled WGS sequence"/>
</dbReference>
<proteinExistence type="predicted"/>
<accession>A0ABV6E9L9</accession>
<dbReference type="RefSeq" id="WP_380673230.1">
    <property type="nucleotide sequence ID" value="NZ_CP173186.1"/>
</dbReference>
<protein>
    <submittedName>
        <fullName evidence="1">Uncharacterized protein</fullName>
    </submittedName>
</protein>
<evidence type="ECO:0000313" key="2">
    <source>
        <dbReference type="Proteomes" id="UP001589792"/>
    </source>
</evidence>
<comment type="caution">
    <text evidence="1">The sequence shown here is derived from an EMBL/GenBank/DDBJ whole genome shotgun (WGS) entry which is preliminary data.</text>
</comment>